<feature type="compositionally biased region" description="Basic and acidic residues" evidence="1">
    <location>
        <begin position="152"/>
        <end position="163"/>
    </location>
</feature>
<proteinExistence type="predicted"/>
<evidence type="ECO:0000256" key="1">
    <source>
        <dbReference type="SAM" id="MobiDB-lite"/>
    </source>
</evidence>
<keyword evidence="3" id="KW-1185">Reference proteome</keyword>
<gene>
    <name evidence="2" type="ORF">VNI00_012373</name>
</gene>
<feature type="compositionally biased region" description="Polar residues" evidence="1">
    <location>
        <begin position="60"/>
        <end position="70"/>
    </location>
</feature>
<organism evidence="2 3">
    <name type="scientific">Paramarasmius palmivorus</name>
    <dbReference type="NCBI Taxonomy" id="297713"/>
    <lineage>
        <taxon>Eukaryota</taxon>
        <taxon>Fungi</taxon>
        <taxon>Dikarya</taxon>
        <taxon>Basidiomycota</taxon>
        <taxon>Agaricomycotina</taxon>
        <taxon>Agaricomycetes</taxon>
        <taxon>Agaricomycetidae</taxon>
        <taxon>Agaricales</taxon>
        <taxon>Marasmiineae</taxon>
        <taxon>Marasmiaceae</taxon>
        <taxon>Paramarasmius</taxon>
    </lineage>
</organism>
<evidence type="ECO:0000313" key="3">
    <source>
        <dbReference type="Proteomes" id="UP001383192"/>
    </source>
</evidence>
<dbReference type="EMBL" id="JAYKXP010000057">
    <property type="protein sequence ID" value="KAK7034526.1"/>
    <property type="molecule type" value="Genomic_DNA"/>
</dbReference>
<sequence length="296" mass="33783">MICSCRRRILLTHFKLWESASHSYSTRPKTGRTRQELIQILDDICSSSQSEHPVLPPQPTSYNHNRNSQKTPHELLEDLWEASERHVEERKTSGKPKARIDREKVGMFGQHGWVREQNERESKAKGKERAKNWVLEAHEAARLARNKEFVFNSAKEDENGPGKEDDEDSGLISKERRLEVTVNYTNTDKDATFAGVNGARQYPFRIKGFYFLSREFGHPTVETRRGAESAVKTIANLRKEGADLARMVSFNHSDKAAYSPRYAELAISEPARHDRLTLGFKVSAIGGGGFQDVRWV</sequence>
<protein>
    <submittedName>
        <fullName evidence="2">Uncharacterized protein</fullName>
    </submittedName>
</protein>
<accession>A0AAW0C7Q2</accession>
<dbReference type="Proteomes" id="UP001383192">
    <property type="component" value="Unassembled WGS sequence"/>
</dbReference>
<feature type="region of interest" description="Disordered" evidence="1">
    <location>
        <begin position="48"/>
        <end position="71"/>
    </location>
</feature>
<reference evidence="2 3" key="1">
    <citation type="submission" date="2024-01" db="EMBL/GenBank/DDBJ databases">
        <title>A draft genome for a cacao thread blight-causing isolate of Paramarasmius palmivorus.</title>
        <authorList>
            <person name="Baruah I.K."/>
            <person name="Bukari Y."/>
            <person name="Amoako-Attah I."/>
            <person name="Meinhardt L.W."/>
            <person name="Bailey B.A."/>
            <person name="Cohen S.P."/>
        </authorList>
    </citation>
    <scope>NUCLEOTIDE SEQUENCE [LARGE SCALE GENOMIC DNA]</scope>
    <source>
        <strain evidence="2 3">GH-12</strain>
    </source>
</reference>
<name>A0AAW0C7Q2_9AGAR</name>
<dbReference type="AlphaFoldDB" id="A0AAW0C7Q2"/>
<comment type="caution">
    <text evidence="2">The sequence shown here is derived from an EMBL/GenBank/DDBJ whole genome shotgun (WGS) entry which is preliminary data.</text>
</comment>
<feature type="region of interest" description="Disordered" evidence="1">
    <location>
        <begin position="152"/>
        <end position="172"/>
    </location>
</feature>
<evidence type="ECO:0000313" key="2">
    <source>
        <dbReference type="EMBL" id="KAK7034526.1"/>
    </source>
</evidence>